<keyword evidence="7" id="KW-0645">Protease</keyword>
<evidence type="ECO:0000259" key="20">
    <source>
        <dbReference type="Pfam" id="PF00905"/>
    </source>
</evidence>
<reference evidence="22 23" key="1">
    <citation type="submission" date="2021-03" db="EMBL/GenBank/DDBJ databases">
        <title>Isolation and description of Capnocytophaga bilenii sp. nov., a novel Capnocytophaga species, isolated from a gingivitis subject.</title>
        <authorList>
            <person name="Antezack A."/>
            <person name="Monnet-Corti V."/>
            <person name="La Scola B."/>
        </authorList>
    </citation>
    <scope>NUCLEOTIDE SEQUENCE [LARGE SCALE GENOMIC DNA]</scope>
    <source>
        <strain evidence="22 23">Marseille-Q4570</strain>
    </source>
</reference>
<sequence>MVQLKNTLKTYLIKVLFAVAPLVSWLMESVVTLCMWLYKTLCYAAKGVWVLVVIAILAIPLLVYSLRGRSRKFYIRCFLIPTTIGVGSIFLLILLIYLGVFGTLPTKQDLKDLRQAEASLIYDCNEEFIGKFYIFDRTKIEYKDFPPYLINALIATEDERFYEHSGVDIKSLFRVFFKTLLLQDDSSGGGSTLTMQLAKNLFGREQRYGKLTMPVHKLKEMIIARRIEKVYSKEEIIALYLNTVPFSDNTYGIESASWRFFSKPARELTLNEAATLIGTLKANYNYNPRTATKRSQDRRNTVLAKMKKNGMLSENDYNNYSKDSLKVHYNPIASNGIALYLREQIRLQLPELLKDIKKEDGTPYNIYRDGLRIYTTIDKTMQEYAEIAVRKHLERLQKEFEQAYGKKAPWNLDNAWLKQEAKRLPIYKQLKEQGKTDEQIWELLSEKKEMDLSFYEEDKNQLHSTLDSLSFFSRLLNTGFVTVDPQSGGVKSYVGGIDFEHFKYDHILQSKRQVGSIFKPIVYATALEGGMPVCTHFSPRALTYADYKYWSPKNASITDDDPYTYYSVGKALRESLNTIAVQALFYAGLDNVIAKSKAMGITTSLPKVPSIALGSAELPVIEMAKAFTTFANNGVPSHPYFIQKIVNKKGVVIWEYHPKKEEAALQEATAQKMIELMRATVNAGTAARMRSQYGLTNDLAGKTGTTQDNKDGWFAGLLPNLVMISWVGNDKQIGFRSTRIGQGANSALPIAALFVQQLNRNKKFSKLTRATFTVPDEIKEEIIACDAEVHEGFFDRLLSSPPKDTIRAGELHYRIYERSGKLHDIDDEEVISIEDLNAPNKPNKDKEEEQQPKKKGFFNRIFGN</sequence>
<feature type="compositionally biased region" description="Basic and acidic residues" evidence="18">
    <location>
        <begin position="842"/>
        <end position="852"/>
    </location>
</feature>
<keyword evidence="14" id="KW-0511">Multifunctional enzyme</keyword>
<evidence type="ECO:0000256" key="3">
    <source>
        <dbReference type="ARBA" id="ARBA00007090"/>
    </source>
</evidence>
<feature type="region of interest" description="Disordered" evidence="18">
    <location>
        <begin position="835"/>
        <end position="864"/>
    </location>
</feature>
<feature type="domain" description="Glycosyl transferase family 51" evidence="21">
    <location>
        <begin position="134"/>
        <end position="307"/>
    </location>
</feature>
<evidence type="ECO:0000256" key="8">
    <source>
        <dbReference type="ARBA" id="ARBA00022676"/>
    </source>
</evidence>
<dbReference type="RefSeq" id="WP_208059349.1">
    <property type="nucleotide sequence ID" value="NZ_JAGDYP010000009.1"/>
</dbReference>
<evidence type="ECO:0000256" key="13">
    <source>
        <dbReference type="ARBA" id="ARBA00023136"/>
    </source>
</evidence>
<evidence type="ECO:0000256" key="11">
    <source>
        <dbReference type="ARBA" id="ARBA00022960"/>
    </source>
</evidence>
<comment type="similarity">
    <text evidence="3">In the C-terminal section; belongs to the transpeptidase family.</text>
</comment>
<evidence type="ECO:0000313" key="22">
    <source>
        <dbReference type="EMBL" id="MBO1884946.1"/>
    </source>
</evidence>
<keyword evidence="6" id="KW-0121">Carboxypeptidase</keyword>
<protein>
    <submittedName>
        <fullName evidence="22">Transglycosylase domain-containing protein</fullName>
    </submittedName>
</protein>
<evidence type="ECO:0000256" key="9">
    <source>
        <dbReference type="ARBA" id="ARBA00022679"/>
    </source>
</evidence>
<evidence type="ECO:0000256" key="5">
    <source>
        <dbReference type="ARBA" id="ARBA00022475"/>
    </source>
</evidence>
<proteinExistence type="inferred from homology"/>
<accession>A0ABS3Q043</accession>
<keyword evidence="15" id="KW-0961">Cell wall biogenesis/degradation</keyword>
<dbReference type="InterPro" id="IPR023346">
    <property type="entry name" value="Lysozyme-like_dom_sf"/>
</dbReference>
<comment type="caution">
    <text evidence="22">The sequence shown here is derived from an EMBL/GenBank/DDBJ whole genome shotgun (WGS) entry which is preliminary data.</text>
</comment>
<dbReference type="Proteomes" id="UP000681610">
    <property type="component" value="Unassembled WGS sequence"/>
</dbReference>
<dbReference type="PANTHER" id="PTHR32282">
    <property type="entry name" value="BINDING PROTEIN TRANSPEPTIDASE, PUTATIVE-RELATED"/>
    <property type="match status" value="1"/>
</dbReference>
<dbReference type="EMBL" id="JAGDYP010000009">
    <property type="protein sequence ID" value="MBO1884946.1"/>
    <property type="molecule type" value="Genomic_DNA"/>
</dbReference>
<feature type="transmembrane region" description="Helical" evidence="19">
    <location>
        <begin position="44"/>
        <end position="66"/>
    </location>
</feature>
<evidence type="ECO:0000256" key="14">
    <source>
        <dbReference type="ARBA" id="ARBA00023268"/>
    </source>
</evidence>
<dbReference type="InterPro" id="IPR012338">
    <property type="entry name" value="Beta-lactam/transpept-like"/>
</dbReference>
<keyword evidence="13 19" id="KW-0472">Membrane</keyword>
<dbReference type="InterPro" id="IPR001264">
    <property type="entry name" value="Glyco_trans_51"/>
</dbReference>
<keyword evidence="19" id="KW-0812">Transmembrane</keyword>
<keyword evidence="19" id="KW-1133">Transmembrane helix</keyword>
<evidence type="ECO:0000256" key="4">
    <source>
        <dbReference type="ARBA" id="ARBA00007739"/>
    </source>
</evidence>
<evidence type="ECO:0000256" key="18">
    <source>
        <dbReference type="SAM" id="MobiDB-lite"/>
    </source>
</evidence>
<evidence type="ECO:0000256" key="7">
    <source>
        <dbReference type="ARBA" id="ARBA00022670"/>
    </source>
</evidence>
<evidence type="ECO:0000256" key="2">
    <source>
        <dbReference type="ARBA" id="ARBA00004752"/>
    </source>
</evidence>
<keyword evidence="5" id="KW-1003">Cell membrane</keyword>
<evidence type="ECO:0000256" key="19">
    <source>
        <dbReference type="SAM" id="Phobius"/>
    </source>
</evidence>
<comment type="similarity">
    <text evidence="4">In the N-terminal section; belongs to the glycosyltransferase 51 family.</text>
</comment>
<dbReference type="Pfam" id="PF00912">
    <property type="entry name" value="Transgly"/>
    <property type="match status" value="1"/>
</dbReference>
<dbReference type="SUPFAM" id="SSF53955">
    <property type="entry name" value="Lysozyme-like"/>
    <property type="match status" value="1"/>
</dbReference>
<dbReference type="InterPro" id="IPR050396">
    <property type="entry name" value="Glycosyltr_51/Transpeptidase"/>
</dbReference>
<feature type="domain" description="Penicillin-binding protein transpeptidase" evidence="20">
    <location>
        <begin position="479"/>
        <end position="719"/>
    </location>
</feature>
<dbReference type="Gene3D" id="3.40.710.10">
    <property type="entry name" value="DD-peptidase/beta-lactamase superfamily"/>
    <property type="match status" value="2"/>
</dbReference>
<evidence type="ECO:0000256" key="10">
    <source>
        <dbReference type="ARBA" id="ARBA00022801"/>
    </source>
</evidence>
<feature type="transmembrane region" description="Helical" evidence="19">
    <location>
        <begin position="78"/>
        <end position="100"/>
    </location>
</feature>
<dbReference type="InterPro" id="IPR001460">
    <property type="entry name" value="PCN-bd_Tpept"/>
</dbReference>
<evidence type="ECO:0000256" key="1">
    <source>
        <dbReference type="ARBA" id="ARBA00004236"/>
    </source>
</evidence>
<keyword evidence="10" id="KW-0378">Hydrolase</keyword>
<organism evidence="22 23">
    <name type="scientific">Capnocytophaga bilenii</name>
    <dbReference type="NCBI Taxonomy" id="2819369"/>
    <lineage>
        <taxon>Bacteria</taxon>
        <taxon>Pseudomonadati</taxon>
        <taxon>Bacteroidota</taxon>
        <taxon>Flavobacteriia</taxon>
        <taxon>Flavobacteriales</taxon>
        <taxon>Flavobacteriaceae</taxon>
        <taxon>Capnocytophaga</taxon>
    </lineage>
</organism>
<dbReference type="Pfam" id="PF00905">
    <property type="entry name" value="Transpeptidase"/>
    <property type="match status" value="1"/>
</dbReference>
<keyword evidence="12" id="KW-0573">Peptidoglycan synthesis</keyword>
<evidence type="ECO:0000313" key="23">
    <source>
        <dbReference type="Proteomes" id="UP000681610"/>
    </source>
</evidence>
<evidence type="ECO:0000256" key="6">
    <source>
        <dbReference type="ARBA" id="ARBA00022645"/>
    </source>
</evidence>
<keyword evidence="23" id="KW-1185">Reference proteome</keyword>
<evidence type="ECO:0000256" key="16">
    <source>
        <dbReference type="ARBA" id="ARBA00034000"/>
    </source>
</evidence>
<comment type="pathway">
    <text evidence="2">Cell wall biogenesis; peptidoglycan biosynthesis.</text>
</comment>
<comment type="catalytic activity">
    <reaction evidence="17">
        <text>[GlcNAc-(1-&gt;4)-Mur2Ac(oyl-L-Ala-gamma-D-Glu-L-Lys-D-Ala-D-Ala)](n)-di-trans,octa-cis-undecaprenyl diphosphate + beta-D-GlcNAc-(1-&gt;4)-Mur2Ac(oyl-L-Ala-gamma-D-Glu-L-Lys-D-Ala-D-Ala)-di-trans,octa-cis-undecaprenyl diphosphate = [GlcNAc-(1-&gt;4)-Mur2Ac(oyl-L-Ala-gamma-D-Glu-L-Lys-D-Ala-D-Ala)](n+1)-di-trans,octa-cis-undecaprenyl diphosphate + di-trans,octa-cis-undecaprenyl diphosphate + H(+)</text>
        <dbReference type="Rhea" id="RHEA:23708"/>
        <dbReference type="Rhea" id="RHEA-COMP:9602"/>
        <dbReference type="Rhea" id="RHEA-COMP:9603"/>
        <dbReference type="ChEBI" id="CHEBI:15378"/>
        <dbReference type="ChEBI" id="CHEBI:58405"/>
        <dbReference type="ChEBI" id="CHEBI:60033"/>
        <dbReference type="ChEBI" id="CHEBI:78435"/>
        <dbReference type="EC" id="2.4.99.28"/>
    </reaction>
</comment>
<gene>
    <name evidence="22" type="ORF">J4N46_11115</name>
</gene>
<dbReference type="InterPro" id="IPR036950">
    <property type="entry name" value="PBP_transglycosylase"/>
</dbReference>
<evidence type="ECO:0000256" key="17">
    <source>
        <dbReference type="ARBA" id="ARBA00049902"/>
    </source>
</evidence>
<keyword evidence="8" id="KW-0328">Glycosyltransferase</keyword>
<keyword evidence="9" id="KW-0808">Transferase</keyword>
<comment type="catalytic activity">
    <reaction evidence="16">
        <text>Preferential cleavage: (Ac)2-L-Lys-D-Ala-|-D-Ala. Also transpeptidation of peptidyl-alanyl moieties that are N-acyl substituents of D-alanine.</text>
        <dbReference type="EC" id="3.4.16.4"/>
    </reaction>
</comment>
<evidence type="ECO:0000256" key="15">
    <source>
        <dbReference type="ARBA" id="ARBA00023316"/>
    </source>
</evidence>
<dbReference type="Gene3D" id="1.10.3810.10">
    <property type="entry name" value="Biosynthetic peptidoglycan transglycosylase-like"/>
    <property type="match status" value="1"/>
</dbReference>
<keyword evidence="11" id="KW-0133">Cell shape</keyword>
<dbReference type="SUPFAM" id="SSF56601">
    <property type="entry name" value="beta-lactamase/transpeptidase-like"/>
    <property type="match status" value="1"/>
</dbReference>
<comment type="subcellular location">
    <subcellularLocation>
        <location evidence="1">Cell membrane</location>
    </subcellularLocation>
</comment>
<dbReference type="PANTHER" id="PTHR32282:SF11">
    <property type="entry name" value="PENICILLIN-BINDING PROTEIN 1B"/>
    <property type="match status" value="1"/>
</dbReference>
<name>A0ABS3Q043_9FLAO</name>
<feature type="transmembrane region" description="Helical" evidence="19">
    <location>
        <begin position="12"/>
        <end position="38"/>
    </location>
</feature>
<evidence type="ECO:0000256" key="12">
    <source>
        <dbReference type="ARBA" id="ARBA00022984"/>
    </source>
</evidence>
<evidence type="ECO:0000259" key="21">
    <source>
        <dbReference type="Pfam" id="PF00912"/>
    </source>
</evidence>